<organism evidence="3 4">
    <name type="scientific">Candidatus Desulfatibia profunda</name>
    <dbReference type="NCBI Taxonomy" id="2841695"/>
    <lineage>
        <taxon>Bacteria</taxon>
        <taxon>Pseudomonadati</taxon>
        <taxon>Thermodesulfobacteriota</taxon>
        <taxon>Desulfobacteria</taxon>
        <taxon>Desulfobacterales</taxon>
        <taxon>Desulfobacterales incertae sedis</taxon>
        <taxon>Candidatus Desulfatibia</taxon>
    </lineage>
</organism>
<keyword evidence="1" id="KW-0812">Transmembrane</keyword>
<dbReference type="Proteomes" id="UP000603434">
    <property type="component" value="Unassembled WGS sequence"/>
</dbReference>
<feature type="domain" description="Penicillin-binding protein transpeptidase" evidence="2">
    <location>
        <begin position="142"/>
        <end position="430"/>
    </location>
</feature>
<dbReference type="GO" id="GO:0071555">
    <property type="term" value="P:cell wall organization"/>
    <property type="evidence" value="ECO:0007669"/>
    <property type="project" value="TreeGrafter"/>
</dbReference>
<name>A0A8J6NN34_9BACT</name>
<dbReference type="InterPro" id="IPR001460">
    <property type="entry name" value="PCN-bd_Tpept"/>
</dbReference>
<dbReference type="Pfam" id="PF00905">
    <property type="entry name" value="Transpeptidase"/>
    <property type="match status" value="1"/>
</dbReference>
<dbReference type="GO" id="GO:0071972">
    <property type="term" value="F:peptidoglycan L,D-transpeptidase activity"/>
    <property type="evidence" value="ECO:0007669"/>
    <property type="project" value="TreeGrafter"/>
</dbReference>
<reference evidence="3 4" key="1">
    <citation type="submission" date="2020-08" db="EMBL/GenBank/DDBJ databases">
        <title>Bridging the membrane lipid divide: bacteria of the FCB group superphylum have the potential to synthesize archaeal ether lipids.</title>
        <authorList>
            <person name="Villanueva L."/>
            <person name="Von Meijenfeldt F.A.B."/>
            <person name="Westbye A.B."/>
            <person name="Yadav S."/>
            <person name="Hopmans E.C."/>
            <person name="Dutilh B.E."/>
            <person name="Sinninghe Damste J.S."/>
        </authorList>
    </citation>
    <scope>NUCLEOTIDE SEQUENCE [LARGE SCALE GENOMIC DNA]</scope>
    <source>
        <strain evidence="3">NIOZ-UU30</strain>
    </source>
</reference>
<dbReference type="AlphaFoldDB" id="A0A8J6NN34"/>
<feature type="transmembrane region" description="Helical" evidence="1">
    <location>
        <begin position="29"/>
        <end position="51"/>
    </location>
</feature>
<dbReference type="GO" id="GO:0008658">
    <property type="term" value="F:penicillin binding"/>
    <property type="evidence" value="ECO:0007669"/>
    <property type="project" value="InterPro"/>
</dbReference>
<accession>A0A8J6NN34</accession>
<dbReference type="PANTHER" id="PTHR30627:SF2">
    <property type="entry name" value="PEPTIDOGLYCAN D,D-TRANSPEPTIDASE MRDA"/>
    <property type="match status" value="1"/>
</dbReference>
<dbReference type="InterPro" id="IPR050515">
    <property type="entry name" value="Beta-lactam/transpept"/>
</dbReference>
<dbReference type="EMBL" id="JACNJH010000151">
    <property type="protein sequence ID" value="MBC8361785.1"/>
    <property type="molecule type" value="Genomic_DNA"/>
</dbReference>
<dbReference type="SUPFAM" id="SSF56601">
    <property type="entry name" value="beta-lactamase/transpeptidase-like"/>
    <property type="match status" value="1"/>
</dbReference>
<sequence length="451" mass="50260">MIKNKVNLEKPGWNEYQARLKRSPVKKRFTANTLKLTSSFVIFLAVFFGIINGLGGKSYFHVLTELGLSNENKSDARDTSNTLIDKKDVQAWLDRSSFLNLKDQSFDFTANGLKFRVKTSLDIPLQHFLLKKLNMSTSRYIGIVAMDPATGRILSMVGYDKTNRSGNPCVDNKFPAASIFKIVTASAAIETCGLHLGSKLTYNGNKHTLYKSQLKDRINRYTHQITFEDSFAQSVNPVFGKIGAYYLGKSTLENYAAAFGFNQSIDFEIQLAPSMVSFSNDPYQWAEVASGFNLETKISPLHGAVITSAILNQGRMVEPTIVDQITDENGRILYRSQLIILNQAITPAASNIVNALMETTINSGTCKKAFRGLKKDKILSRLNIGGKSGSIDNQSHDARYDWFVGFAEEKEGSAKIVLSAVVAHEKYIGIRASEYARMAIKQYFSNYFTNN</sequence>
<evidence type="ECO:0000313" key="4">
    <source>
        <dbReference type="Proteomes" id="UP000603434"/>
    </source>
</evidence>
<keyword evidence="1" id="KW-0472">Membrane</keyword>
<dbReference type="Gene3D" id="3.40.710.10">
    <property type="entry name" value="DD-peptidase/beta-lactamase superfamily"/>
    <property type="match status" value="1"/>
</dbReference>
<comment type="caution">
    <text evidence="3">The sequence shown here is derived from an EMBL/GenBank/DDBJ whole genome shotgun (WGS) entry which is preliminary data.</text>
</comment>
<keyword evidence="1" id="KW-1133">Transmembrane helix</keyword>
<gene>
    <name evidence="3" type="ORF">H8E23_10335</name>
</gene>
<dbReference type="GO" id="GO:0005886">
    <property type="term" value="C:plasma membrane"/>
    <property type="evidence" value="ECO:0007669"/>
    <property type="project" value="TreeGrafter"/>
</dbReference>
<proteinExistence type="predicted"/>
<evidence type="ECO:0000259" key="2">
    <source>
        <dbReference type="Pfam" id="PF00905"/>
    </source>
</evidence>
<evidence type="ECO:0000256" key="1">
    <source>
        <dbReference type="SAM" id="Phobius"/>
    </source>
</evidence>
<evidence type="ECO:0000313" key="3">
    <source>
        <dbReference type="EMBL" id="MBC8361785.1"/>
    </source>
</evidence>
<dbReference type="InterPro" id="IPR012338">
    <property type="entry name" value="Beta-lactam/transpept-like"/>
</dbReference>
<protein>
    <submittedName>
        <fullName evidence="3">PbpA</fullName>
    </submittedName>
</protein>
<dbReference type="PANTHER" id="PTHR30627">
    <property type="entry name" value="PEPTIDOGLYCAN D,D-TRANSPEPTIDASE"/>
    <property type="match status" value="1"/>
</dbReference>